<keyword evidence="2" id="KW-1185">Reference proteome</keyword>
<reference evidence="2" key="1">
    <citation type="submission" date="2019-05" db="EMBL/GenBank/DDBJ databases">
        <title>The Complete Genome of Klebsiella pneumoniae Phage Sweeny.</title>
        <authorList>
            <person name="Martinez N.A."/>
            <person name="Williams E."/>
            <person name="Newkirk H."/>
            <person name="Liu M."/>
            <person name="Gill J.J."/>
            <person name="Ramsey J."/>
        </authorList>
    </citation>
    <scope>NUCLEOTIDE SEQUENCE [LARGE SCALE GENOMIC DNA]</scope>
</reference>
<proteinExistence type="predicted"/>
<name>A0A5B9N0I0_9CAUD</name>
<evidence type="ECO:0000313" key="1">
    <source>
        <dbReference type="EMBL" id="QEG07107.1"/>
    </source>
</evidence>
<protein>
    <submittedName>
        <fullName evidence="1">Uncharacterized protein</fullName>
    </submittedName>
</protein>
<sequence>MISAGRPVMKSKTSIAQTLMRQYRGMIKTMDRVALQQAVKYCYRAPDSWTYRFKDDSVLWFHKGSAIIITKEEALKLWRRV</sequence>
<dbReference type="EMBL" id="MK931443">
    <property type="protein sequence ID" value="QEG07107.1"/>
    <property type="molecule type" value="Genomic_DNA"/>
</dbReference>
<gene>
    <name evidence="1" type="ORF">CPT_Sweeny_002</name>
</gene>
<evidence type="ECO:0000313" key="2">
    <source>
        <dbReference type="Proteomes" id="UP000324102"/>
    </source>
</evidence>
<accession>A0A5B9N0I0</accession>
<organism evidence="1 2">
    <name type="scientific">Klebsiella phage Sweeny</name>
    <dbReference type="NCBI Taxonomy" id="2580408"/>
    <lineage>
        <taxon>Viruses</taxon>
        <taxon>Duplodnaviria</taxon>
        <taxon>Heunggongvirae</taxon>
        <taxon>Uroviricota</taxon>
        <taxon>Caudoviricetes</taxon>
        <taxon>Drexlerviridae</taxon>
        <taxon>Webervirus</taxon>
        <taxon>Webervirus sweeny</taxon>
    </lineage>
</organism>
<dbReference type="Proteomes" id="UP000324102">
    <property type="component" value="Segment"/>
</dbReference>